<dbReference type="Pfam" id="PF04909">
    <property type="entry name" value="Amidohydro_2"/>
    <property type="match status" value="1"/>
</dbReference>
<evidence type="ECO:0000313" key="2">
    <source>
        <dbReference type="EMBL" id="GAA0876466.1"/>
    </source>
</evidence>
<dbReference type="InterPro" id="IPR032466">
    <property type="entry name" value="Metal_Hydrolase"/>
</dbReference>
<feature type="domain" description="Amidohydrolase-related" evidence="1">
    <location>
        <begin position="267"/>
        <end position="439"/>
    </location>
</feature>
<proteinExistence type="predicted"/>
<dbReference type="SUPFAM" id="SSF51556">
    <property type="entry name" value="Metallo-dependent hydrolases"/>
    <property type="match status" value="1"/>
</dbReference>
<keyword evidence="3" id="KW-1185">Reference proteome</keyword>
<dbReference type="EMBL" id="BAAAFH010000022">
    <property type="protein sequence ID" value="GAA0876466.1"/>
    <property type="molecule type" value="Genomic_DNA"/>
</dbReference>
<evidence type="ECO:0000259" key="1">
    <source>
        <dbReference type="Pfam" id="PF04909"/>
    </source>
</evidence>
<comment type="caution">
    <text evidence="2">The sequence shown here is derived from an EMBL/GenBank/DDBJ whole genome shotgun (WGS) entry which is preliminary data.</text>
</comment>
<name>A0ABP3Y4Q4_9FLAO</name>
<accession>A0ABP3Y4Q4</accession>
<dbReference type="Gene3D" id="3.20.20.140">
    <property type="entry name" value="Metal-dependent hydrolases"/>
    <property type="match status" value="1"/>
</dbReference>
<protein>
    <recommendedName>
        <fullName evidence="1">Amidohydrolase-related domain-containing protein</fullName>
    </recommendedName>
</protein>
<evidence type="ECO:0000313" key="3">
    <source>
        <dbReference type="Proteomes" id="UP001501126"/>
    </source>
</evidence>
<gene>
    <name evidence="2" type="ORF">GCM10009118_28760</name>
</gene>
<dbReference type="InterPro" id="IPR006680">
    <property type="entry name" value="Amidohydro-rel"/>
</dbReference>
<dbReference type="Proteomes" id="UP001501126">
    <property type="component" value="Unassembled WGS sequence"/>
</dbReference>
<reference evidence="3" key="1">
    <citation type="journal article" date="2019" name="Int. J. Syst. Evol. Microbiol.">
        <title>The Global Catalogue of Microorganisms (GCM) 10K type strain sequencing project: providing services to taxonomists for standard genome sequencing and annotation.</title>
        <authorList>
            <consortium name="The Broad Institute Genomics Platform"/>
            <consortium name="The Broad Institute Genome Sequencing Center for Infectious Disease"/>
            <person name="Wu L."/>
            <person name="Ma J."/>
        </authorList>
    </citation>
    <scope>NUCLEOTIDE SEQUENCE [LARGE SCALE GENOMIC DNA]</scope>
    <source>
        <strain evidence="3">JCM 16083</strain>
    </source>
</reference>
<dbReference type="RefSeq" id="WP_343789361.1">
    <property type="nucleotide sequence ID" value="NZ_BAAAFH010000022.1"/>
</dbReference>
<organism evidence="2 3">
    <name type="scientific">Wandonia haliotis</name>
    <dbReference type="NCBI Taxonomy" id="574963"/>
    <lineage>
        <taxon>Bacteria</taxon>
        <taxon>Pseudomonadati</taxon>
        <taxon>Bacteroidota</taxon>
        <taxon>Flavobacteriia</taxon>
        <taxon>Flavobacteriales</taxon>
        <taxon>Crocinitomicaceae</taxon>
        <taxon>Wandonia</taxon>
    </lineage>
</organism>
<sequence length="474" mass="55802">MYTEEQNRFIVEAKASISKEPKSRLLEPAKNVIESDNFVCDAHCHIFDGHCVDGTYFLVRLLDTQNKRFLRRVIRWIVRKVLPGGDYEKGFNLRNHDLSKDEALELIYKQNRKFDITDADLNELFAELDQELKQMDSSEKEIMDFDFRGVVRRIKRVRNMLNQGEMKYVYQQFLIDAVTQTRIHEDKDLLTIVLGMDLESGWEGSNIKPYKKQLDELLELSKEEPIIPFFPIHPKRVELKKDVDGNPYKYNELYDLFLEYFKDNQDGYFGVKLYPALGYYPAHDTLAPIYEVCQACNIPITVHCGGEMISTFKKRIETNIFGKPVTVATGKRKLNARELNDPDNWFVVMEKYENLKVNLAHFGGSGAWEKSRDNLHQRIQDIILLMEKYKGIYSDFSYNFNDDEATRIFSNYMRSDAKKYSKIKERTMYGTDYWVVLPQSNMISDQEYFLDTLYEYNDVLLVDNVKSFLFDKTN</sequence>